<evidence type="ECO:0000313" key="5">
    <source>
        <dbReference type="EMBL" id="CUN00302.1"/>
    </source>
</evidence>
<protein>
    <submittedName>
        <fullName evidence="5">Transcriptional activator FtrA</fullName>
    </submittedName>
</protein>
<evidence type="ECO:0000313" key="6">
    <source>
        <dbReference type="Proteomes" id="UP000095591"/>
    </source>
</evidence>
<dbReference type="InterPro" id="IPR009057">
    <property type="entry name" value="Homeodomain-like_sf"/>
</dbReference>
<dbReference type="SUPFAM" id="SSF46689">
    <property type="entry name" value="Homeodomain-like"/>
    <property type="match status" value="1"/>
</dbReference>
<keyword evidence="2" id="KW-0238">DNA-binding</keyword>
<dbReference type="PANTHER" id="PTHR47504:SF5">
    <property type="entry name" value="RIGHT ORIGIN-BINDING PROTEIN"/>
    <property type="match status" value="1"/>
</dbReference>
<reference evidence="5 6" key="1">
    <citation type="submission" date="2015-09" db="EMBL/GenBank/DDBJ databases">
        <authorList>
            <consortium name="Pathogen Informatics"/>
        </authorList>
    </citation>
    <scope>NUCLEOTIDE SEQUENCE [LARGE SCALE GENOMIC DNA]</scope>
    <source>
        <strain evidence="5 6">2789STDY5608872</strain>
    </source>
</reference>
<dbReference type="SMART" id="SM00342">
    <property type="entry name" value="HTH_ARAC"/>
    <property type="match status" value="1"/>
</dbReference>
<dbReference type="AlphaFoldDB" id="A0A173TBS3"/>
<dbReference type="GO" id="GO:0003700">
    <property type="term" value="F:DNA-binding transcription factor activity"/>
    <property type="evidence" value="ECO:0007669"/>
    <property type="project" value="InterPro"/>
</dbReference>
<evidence type="ECO:0000259" key="4">
    <source>
        <dbReference type="PROSITE" id="PS01124"/>
    </source>
</evidence>
<accession>A0A173TBS3</accession>
<dbReference type="PANTHER" id="PTHR47504">
    <property type="entry name" value="RIGHT ORIGIN-BINDING PROTEIN"/>
    <property type="match status" value="1"/>
</dbReference>
<dbReference type="GO" id="GO:0043565">
    <property type="term" value="F:sequence-specific DNA binding"/>
    <property type="evidence" value="ECO:0007669"/>
    <property type="project" value="InterPro"/>
</dbReference>
<gene>
    <name evidence="5" type="ORF">ERS852429_01529</name>
</gene>
<organism evidence="5 6">
    <name type="scientific">Parabacteroides distasonis</name>
    <dbReference type="NCBI Taxonomy" id="823"/>
    <lineage>
        <taxon>Bacteria</taxon>
        <taxon>Pseudomonadati</taxon>
        <taxon>Bacteroidota</taxon>
        <taxon>Bacteroidia</taxon>
        <taxon>Bacteroidales</taxon>
        <taxon>Tannerellaceae</taxon>
        <taxon>Parabacteroides</taxon>
    </lineage>
</organism>
<dbReference type="InterPro" id="IPR050959">
    <property type="entry name" value="MarA-like"/>
</dbReference>
<evidence type="ECO:0000256" key="1">
    <source>
        <dbReference type="ARBA" id="ARBA00023015"/>
    </source>
</evidence>
<dbReference type="EMBL" id="CYXP01000002">
    <property type="protein sequence ID" value="CUN00302.1"/>
    <property type="molecule type" value="Genomic_DNA"/>
</dbReference>
<dbReference type="Pfam" id="PF12833">
    <property type="entry name" value="HTH_18"/>
    <property type="match status" value="1"/>
</dbReference>
<evidence type="ECO:0000256" key="2">
    <source>
        <dbReference type="ARBA" id="ARBA00023125"/>
    </source>
</evidence>
<dbReference type="Proteomes" id="UP000095591">
    <property type="component" value="Unassembled WGS sequence"/>
</dbReference>
<dbReference type="RefSeq" id="WP_057319148.1">
    <property type="nucleotide sequence ID" value="NZ_CYXP01000002.1"/>
</dbReference>
<feature type="domain" description="HTH araC/xylS-type" evidence="4">
    <location>
        <begin position="181"/>
        <end position="279"/>
    </location>
</feature>
<evidence type="ECO:0000256" key="3">
    <source>
        <dbReference type="ARBA" id="ARBA00023163"/>
    </source>
</evidence>
<dbReference type="Gene3D" id="1.10.10.60">
    <property type="entry name" value="Homeodomain-like"/>
    <property type="match status" value="1"/>
</dbReference>
<dbReference type="PROSITE" id="PS01124">
    <property type="entry name" value="HTH_ARAC_FAMILY_2"/>
    <property type="match status" value="1"/>
</dbReference>
<name>A0A173TBS3_PARDI</name>
<sequence>MLTDHRCTKYTDCSSCSFYQRDIFKYRLYPKGYVIPQTRCMQNMVFFLVKGEIWLNSEEHPDTTFRGGQFVLQPIGSKVECKVLDYTECIIYLFERPQNICDNRFNKGISIVENERQQPIVMTMVPPIQLFIEGMKLYLNDDLRCSGLMQAKRSEMVYLLNCYYPIKELAAFYAPIYRYSHSFQYFVMQNYQKAKDVETFAQLGGYSVPTFRRIFKDTFGEPAYQWMLIRKCQDIHNDLIMTELSISEICYKYGFESLSNFSHFCRANFGQSPRSIRSLKDENT</sequence>
<proteinExistence type="predicted"/>
<keyword evidence="1" id="KW-0805">Transcription regulation</keyword>
<dbReference type="InterPro" id="IPR018060">
    <property type="entry name" value="HTH_AraC"/>
</dbReference>
<keyword evidence="3" id="KW-0804">Transcription</keyword>